<dbReference type="InterPro" id="IPR036188">
    <property type="entry name" value="FAD/NAD-bd_sf"/>
</dbReference>
<keyword evidence="6" id="KW-0521">NADP</keyword>
<evidence type="ECO:0000256" key="4">
    <source>
        <dbReference type="ARBA" id="ARBA00022630"/>
    </source>
</evidence>
<comment type="caution">
    <text evidence="8">The sequence shown here is derived from an EMBL/GenBank/DDBJ whole genome shotgun (WGS) entry which is preliminary data.</text>
</comment>
<protein>
    <submittedName>
        <fullName evidence="8">Ornithine monooxygenase</fullName>
    </submittedName>
</protein>
<evidence type="ECO:0000256" key="3">
    <source>
        <dbReference type="ARBA" id="ARBA00007588"/>
    </source>
</evidence>
<keyword evidence="8" id="KW-0503">Monooxygenase</keyword>
<dbReference type="OrthoDB" id="7527071at2"/>
<dbReference type="Pfam" id="PF13434">
    <property type="entry name" value="Lys_Orn_oxgnase"/>
    <property type="match status" value="1"/>
</dbReference>
<dbReference type="EMBL" id="PRLP01000038">
    <property type="protein sequence ID" value="PPC76879.1"/>
    <property type="molecule type" value="Genomic_DNA"/>
</dbReference>
<evidence type="ECO:0000313" key="9">
    <source>
        <dbReference type="Proteomes" id="UP000238196"/>
    </source>
</evidence>
<proteinExistence type="inferred from homology"/>
<dbReference type="Proteomes" id="UP000238196">
    <property type="component" value="Unassembled WGS sequence"/>
</dbReference>
<dbReference type="PANTHER" id="PTHR42802:SF1">
    <property type="entry name" value="L-ORNITHINE N(5)-MONOOXYGENASE"/>
    <property type="match status" value="1"/>
</dbReference>
<dbReference type="AlphaFoldDB" id="A0A2S5KQR9"/>
<dbReference type="SUPFAM" id="SSF51905">
    <property type="entry name" value="FAD/NAD(P)-binding domain"/>
    <property type="match status" value="2"/>
</dbReference>
<dbReference type="GO" id="GO:0004497">
    <property type="term" value="F:monooxygenase activity"/>
    <property type="evidence" value="ECO:0007669"/>
    <property type="project" value="UniProtKB-KW"/>
</dbReference>
<dbReference type="Gene3D" id="3.50.50.60">
    <property type="entry name" value="FAD/NAD(P)-binding domain"/>
    <property type="match status" value="1"/>
</dbReference>
<evidence type="ECO:0000256" key="1">
    <source>
        <dbReference type="ARBA" id="ARBA00001974"/>
    </source>
</evidence>
<keyword evidence="7" id="KW-0560">Oxidoreductase</keyword>
<sequence length="427" mass="48254">MHIHDLIGVGFGPSNLSLAIALAELPQAAGTALDSCFIERQNDFVWHGNMLLDGTTMQVSFLKDLATLRNPASTFTFINYLHQNQRLEDFINLKTFFPSRQEFNQYLTWAADHFDQDVHYGEEVVEVLPQQEGREVVCLRVRSRSSDGRIHERLTRNLALGIGGSPRIPEEFRGLAGHPQVFHSSRYLQQVAALPSRPLRIAVVGAGQSAAEIFMDLHSRHPGYQVDLISRSRALKPADDSPFVNEVFNPSYTDFIYASAAEDRSQLLTEFSNTNYAVVDLPLIEQIYQTLYLQKVSGQQRHRYLRCHGIAQAEAHGDQLALTLHDQDSGTFFRQDYDAVILATGFQRQAHHQLLAPLADWLDSNQTDRYYRVATRPHFLPQIFLQGCSENTHGLSDTLLSVLAIRSAEIRDALLPELQRPSRKAYA</sequence>
<comment type="cofactor">
    <cofactor evidence="1">
        <name>FAD</name>
        <dbReference type="ChEBI" id="CHEBI:57692"/>
    </cofactor>
</comment>
<evidence type="ECO:0000256" key="7">
    <source>
        <dbReference type="ARBA" id="ARBA00023002"/>
    </source>
</evidence>
<dbReference type="PANTHER" id="PTHR42802">
    <property type="entry name" value="MONOOXYGENASE"/>
    <property type="match status" value="1"/>
</dbReference>
<reference evidence="8 9" key="1">
    <citation type="submission" date="2018-02" db="EMBL/GenBank/DDBJ databases">
        <title>novel marine gammaproteobacteria from coastal saline agro ecosystem.</title>
        <authorList>
            <person name="Krishnan R."/>
            <person name="Ramesh Kumar N."/>
        </authorList>
    </citation>
    <scope>NUCLEOTIDE SEQUENCE [LARGE SCALE GENOMIC DNA]</scope>
    <source>
        <strain evidence="8 9">228</strain>
    </source>
</reference>
<keyword evidence="4" id="KW-0285">Flavoprotein</keyword>
<organism evidence="8 9">
    <name type="scientific">Proteobacteria bacterium 228</name>
    <dbReference type="NCBI Taxonomy" id="2083153"/>
    <lineage>
        <taxon>Bacteria</taxon>
        <taxon>Pseudomonadati</taxon>
        <taxon>Pseudomonadota</taxon>
    </lineage>
</organism>
<evidence type="ECO:0000256" key="2">
    <source>
        <dbReference type="ARBA" id="ARBA00004924"/>
    </source>
</evidence>
<gene>
    <name evidence="8" type="ORF">C4K68_13145</name>
</gene>
<evidence type="ECO:0000313" key="8">
    <source>
        <dbReference type="EMBL" id="PPC76879.1"/>
    </source>
</evidence>
<accession>A0A2S5KQR9</accession>
<dbReference type="GO" id="GO:0006879">
    <property type="term" value="P:intracellular iron ion homeostasis"/>
    <property type="evidence" value="ECO:0007669"/>
    <property type="project" value="TreeGrafter"/>
</dbReference>
<name>A0A2S5KQR9_9PROT</name>
<comment type="similarity">
    <text evidence="3">Belongs to the lysine N(6)-hydroxylase/L-ornithine N(5)-oxygenase family.</text>
</comment>
<evidence type="ECO:0000256" key="6">
    <source>
        <dbReference type="ARBA" id="ARBA00022857"/>
    </source>
</evidence>
<dbReference type="InterPro" id="IPR025700">
    <property type="entry name" value="Lys/Orn_oxygenase"/>
</dbReference>
<comment type="pathway">
    <text evidence="2">Siderophore biosynthesis.</text>
</comment>
<evidence type="ECO:0000256" key="5">
    <source>
        <dbReference type="ARBA" id="ARBA00022827"/>
    </source>
</evidence>
<keyword evidence="5" id="KW-0274">FAD</keyword>